<dbReference type="OrthoDB" id="1428739at2"/>
<comment type="caution">
    <text evidence="1">The sequence shown here is derived from an EMBL/GenBank/DDBJ whole genome shotgun (WGS) entry which is preliminary data.</text>
</comment>
<proteinExistence type="predicted"/>
<evidence type="ECO:0000313" key="2">
    <source>
        <dbReference type="Proteomes" id="UP000310314"/>
    </source>
</evidence>
<organism evidence="1 2">
    <name type="scientific">Maribacter algarum</name>
    <name type="common">ex Zhang et al. 2020</name>
    <dbReference type="NCBI Taxonomy" id="2578118"/>
    <lineage>
        <taxon>Bacteria</taxon>
        <taxon>Pseudomonadati</taxon>
        <taxon>Bacteroidota</taxon>
        <taxon>Flavobacteriia</taxon>
        <taxon>Flavobacteriales</taxon>
        <taxon>Flavobacteriaceae</taxon>
        <taxon>Maribacter</taxon>
    </lineage>
</organism>
<dbReference type="RefSeq" id="WP_138660017.1">
    <property type="nucleotide sequence ID" value="NZ_VATY01000006.1"/>
</dbReference>
<evidence type="ECO:0000313" key="1">
    <source>
        <dbReference type="EMBL" id="TMM52174.1"/>
    </source>
</evidence>
<gene>
    <name evidence="1" type="ORF">FEE95_21025</name>
</gene>
<dbReference type="Proteomes" id="UP000310314">
    <property type="component" value="Unassembled WGS sequence"/>
</dbReference>
<accession>A0A5S3PJ95</accession>
<reference evidence="1 2" key="1">
    <citation type="submission" date="2019-05" db="EMBL/GenBank/DDBJ databases">
        <authorList>
            <person name="Zhang J.-Y."/>
            <person name="Feg X."/>
            <person name="Du Z.-J."/>
        </authorList>
    </citation>
    <scope>NUCLEOTIDE SEQUENCE [LARGE SCALE GENOMIC DNA]</scope>
    <source>
        <strain evidence="1 2">RZ26</strain>
    </source>
</reference>
<sequence>MKYFGSIEQEQYKKLSEQEQGEYLFSKGLFVRIDSFTLPMDGTPVPILRSETTKQIVPNKIVQQEFYSFILQQYEPLISKQFYNFSITFNEEKYGLKKSKQKQIALKYFKFYFDQIATKGLRVISEQKLENGEIVLENMNKLPFLETKRNALKSDLSKTIALQQFLFGNKGYFVAELIEEIDILKEVIKLEGAYKILSSLNGKYNFEQNETYPMVEKNNQQKVTTSNNNKTIVEKPDPDFEERILKKSPIVSDEEAIEYLLQSVFGKVKS</sequence>
<dbReference type="AlphaFoldDB" id="A0A5S3PJ95"/>
<keyword evidence="2" id="KW-1185">Reference proteome</keyword>
<dbReference type="EMBL" id="VATY01000006">
    <property type="protein sequence ID" value="TMM52174.1"/>
    <property type="molecule type" value="Genomic_DNA"/>
</dbReference>
<protein>
    <submittedName>
        <fullName evidence="1">Uncharacterized protein</fullName>
    </submittedName>
</protein>
<name>A0A5S3PJ95_9FLAO</name>